<evidence type="ECO:0000313" key="3">
    <source>
        <dbReference type="Proteomes" id="UP000235371"/>
    </source>
</evidence>
<organism evidence="2 3">
    <name type="scientific">Hyaloscypha bicolor E</name>
    <dbReference type="NCBI Taxonomy" id="1095630"/>
    <lineage>
        <taxon>Eukaryota</taxon>
        <taxon>Fungi</taxon>
        <taxon>Dikarya</taxon>
        <taxon>Ascomycota</taxon>
        <taxon>Pezizomycotina</taxon>
        <taxon>Leotiomycetes</taxon>
        <taxon>Helotiales</taxon>
        <taxon>Hyaloscyphaceae</taxon>
        <taxon>Hyaloscypha</taxon>
        <taxon>Hyaloscypha bicolor</taxon>
    </lineage>
</organism>
<dbReference type="AlphaFoldDB" id="A0A2J6TNG4"/>
<evidence type="ECO:0000313" key="2">
    <source>
        <dbReference type="EMBL" id="PMD64559.1"/>
    </source>
</evidence>
<name>A0A2J6TNG4_9HELO</name>
<evidence type="ECO:0000256" key="1">
    <source>
        <dbReference type="SAM" id="SignalP"/>
    </source>
</evidence>
<keyword evidence="3" id="KW-1185">Reference proteome</keyword>
<dbReference type="Proteomes" id="UP000235371">
    <property type="component" value="Unassembled WGS sequence"/>
</dbReference>
<dbReference type="GeneID" id="36587549"/>
<protein>
    <submittedName>
        <fullName evidence="2">Uncharacterized protein</fullName>
    </submittedName>
</protein>
<proteinExistence type="predicted"/>
<dbReference type="InParanoid" id="A0A2J6TNG4"/>
<gene>
    <name evidence="2" type="ORF">K444DRAFT_608917</name>
</gene>
<feature type="signal peptide" evidence="1">
    <location>
        <begin position="1"/>
        <end position="19"/>
    </location>
</feature>
<reference evidence="2 3" key="1">
    <citation type="submission" date="2016-04" db="EMBL/GenBank/DDBJ databases">
        <title>A degradative enzymes factory behind the ericoid mycorrhizal symbiosis.</title>
        <authorList>
            <consortium name="DOE Joint Genome Institute"/>
            <person name="Martino E."/>
            <person name="Morin E."/>
            <person name="Grelet G."/>
            <person name="Kuo A."/>
            <person name="Kohler A."/>
            <person name="Daghino S."/>
            <person name="Barry K."/>
            <person name="Choi C."/>
            <person name="Cichocki N."/>
            <person name="Clum A."/>
            <person name="Copeland A."/>
            <person name="Hainaut M."/>
            <person name="Haridas S."/>
            <person name="Labutti K."/>
            <person name="Lindquist E."/>
            <person name="Lipzen A."/>
            <person name="Khouja H.-R."/>
            <person name="Murat C."/>
            <person name="Ohm R."/>
            <person name="Olson A."/>
            <person name="Spatafora J."/>
            <person name="Veneault-Fourrey C."/>
            <person name="Henrissat B."/>
            <person name="Grigoriev I."/>
            <person name="Martin F."/>
            <person name="Perotto S."/>
        </authorList>
    </citation>
    <scope>NUCLEOTIDE SEQUENCE [LARGE SCALE GENOMIC DNA]</scope>
    <source>
        <strain evidence="2 3">E</strain>
    </source>
</reference>
<dbReference type="RefSeq" id="XP_024741463.1">
    <property type="nucleotide sequence ID" value="XM_024879472.1"/>
</dbReference>
<sequence length="179" mass="20372">MKASIFLSLSFIALPLANAVCYYQDIGLWEKKWRLSTYRSQECKDKTGDWLKSGFGTWCINIPNDTRSFIFTVGGAYNELNLEDCQIFFKTNNDCTGDQVGRSDGQWYKGKLSKEGERMASAYVQCTRLINKREGAEGEKDRVFIRAQEDSEWYEEVSDGVVVKADVPTEKLEAEAEAI</sequence>
<dbReference type="STRING" id="1095630.A0A2J6TNG4"/>
<feature type="chain" id="PRO_5014337202" evidence="1">
    <location>
        <begin position="20"/>
        <end position="179"/>
    </location>
</feature>
<dbReference type="OrthoDB" id="3438715at2759"/>
<dbReference type="EMBL" id="KZ613749">
    <property type="protein sequence ID" value="PMD64559.1"/>
    <property type="molecule type" value="Genomic_DNA"/>
</dbReference>
<accession>A0A2J6TNG4</accession>
<keyword evidence="1" id="KW-0732">Signal</keyword>